<evidence type="ECO:0000259" key="2">
    <source>
        <dbReference type="Pfam" id="PF04991"/>
    </source>
</evidence>
<feature type="signal peptide" evidence="1">
    <location>
        <begin position="1"/>
        <end position="24"/>
    </location>
</feature>
<dbReference type="InterPro" id="IPR052613">
    <property type="entry name" value="LicD_transferase"/>
</dbReference>
<name>A0A813L3C9_POLGL</name>
<dbReference type="PANTHER" id="PTHR13627">
    <property type="entry name" value="FUKUTIN RELATED PROTEIN"/>
    <property type="match status" value="1"/>
</dbReference>
<sequence>MALFQLSRSAQTLLWLLGLGSAHSDESTSSLLAAATPKPQRSACLFVVSAGRTYSSTHFVEPVRRWLGSASRNEPWEDGELEPLAGDVEIMFESGSEASHPENMSTACRCEILGLSLTSAMLKGFSHEVELPWAVFVAQPWEDIVRSDWPIFELVAQWSLSMGGRPLSSRLEFWQDCSVGAAHVWRSQEMDVAGTLLRDSMLSSSLIKHSAGVLAVTLLSRVDLQTWPYDQGICGFMLWAVLLYALALASDSPLVSPGYVLRLMHGAVQETHQLRGLLVMEDLLVHPVPVLQLLPQLALKERVRAPGLDTTLIQEGGGMLGSPPGSIPGAFEPLDPDASRRLEETLRVAHEFLAALGAAYILIAGSLLGAVRHMDRIPWDDDVDLCVDAIHEPKLAGLIVALEAERLKVPEPEGLSHRSKRALRLLHSENHELQIVASRALVFRVAKKAGQVDDPAVDIWFCTGLSDTSAPDVSLMSAHYGPKMPRSLLMPRRKLPFGSLALWGPANPVEVTRRYLEHAQAGGSADFMHVCRGRKVHKARAEYDTEVPCSTLASIFSFAGDWRPLDLSTDLGIKVLAAVHRLLEHRLPGLMMPTAGGLRATVAQQSTLGLGRQPRFRVVGEASAALGSCQALLWRSDVEAEDLLHPGNPQADSIAPVRSVTCGHDGDEPSFVWEDAWS</sequence>
<dbReference type="InterPro" id="IPR007074">
    <property type="entry name" value="LicD/FKTN/FKRP_NTP_transf"/>
</dbReference>
<dbReference type="Proteomes" id="UP000626109">
    <property type="component" value="Unassembled WGS sequence"/>
</dbReference>
<dbReference type="GO" id="GO:0009100">
    <property type="term" value="P:glycoprotein metabolic process"/>
    <property type="evidence" value="ECO:0007669"/>
    <property type="project" value="UniProtKB-ARBA"/>
</dbReference>
<accession>A0A813L3C9</accession>
<dbReference type="EMBL" id="CAJNNW010033463">
    <property type="protein sequence ID" value="CAE8719009.1"/>
    <property type="molecule type" value="Genomic_DNA"/>
</dbReference>
<evidence type="ECO:0000256" key="1">
    <source>
        <dbReference type="SAM" id="SignalP"/>
    </source>
</evidence>
<dbReference type="PANTHER" id="PTHR13627:SF31">
    <property type="entry name" value="RIBITOL 5-PHOSPHATE TRANSFERASE FKRP"/>
    <property type="match status" value="1"/>
</dbReference>
<evidence type="ECO:0000313" key="3">
    <source>
        <dbReference type="EMBL" id="CAE8719009.1"/>
    </source>
</evidence>
<proteinExistence type="predicted"/>
<organism evidence="3 4">
    <name type="scientific">Polarella glacialis</name>
    <name type="common">Dinoflagellate</name>
    <dbReference type="NCBI Taxonomy" id="89957"/>
    <lineage>
        <taxon>Eukaryota</taxon>
        <taxon>Sar</taxon>
        <taxon>Alveolata</taxon>
        <taxon>Dinophyceae</taxon>
        <taxon>Suessiales</taxon>
        <taxon>Suessiaceae</taxon>
        <taxon>Polarella</taxon>
    </lineage>
</organism>
<evidence type="ECO:0000313" key="4">
    <source>
        <dbReference type="Proteomes" id="UP000626109"/>
    </source>
</evidence>
<comment type="caution">
    <text evidence="3">The sequence shown here is derived from an EMBL/GenBank/DDBJ whole genome shotgun (WGS) entry which is preliminary data.</text>
</comment>
<reference evidence="3" key="1">
    <citation type="submission" date="2021-02" db="EMBL/GenBank/DDBJ databases">
        <authorList>
            <person name="Dougan E. K."/>
            <person name="Rhodes N."/>
            <person name="Thang M."/>
            <person name="Chan C."/>
        </authorList>
    </citation>
    <scope>NUCLEOTIDE SEQUENCE</scope>
</reference>
<feature type="domain" description="LicD/FKTN/FKRP nucleotidyltransferase" evidence="2">
    <location>
        <begin position="359"/>
        <end position="391"/>
    </location>
</feature>
<dbReference type="AlphaFoldDB" id="A0A813L3C9"/>
<keyword evidence="1" id="KW-0732">Signal</keyword>
<protein>
    <recommendedName>
        <fullName evidence="2">LicD/FKTN/FKRP nucleotidyltransferase domain-containing protein</fullName>
    </recommendedName>
</protein>
<gene>
    <name evidence="3" type="ORF">PGLA2088_LOCUS40397</name>
</gene>
<feature type="chain" id="PRO_5032619569" description="LicD/FKTN/FKRP nucleotidyltransferase domain-containing protein" evidence="1">
    <location>
        <begin position="25"/>
        <end position="678"/>
    </location>
</feature>
<dbReference type="Pfam" id="PF04991">
    <property type="entry name" value="LicD"/>
    <property type="match status" value="1"/>
</dbReference>